<feature type="binding site" evidence="2">
    <location>
        <position position="9"/>
    </location>
    <ligand>
        <name>Mg(2+)</name>
        <dbReference type="ChEBI" id="CHEBI:18420"/>
    </ligand>
</feature>
<dbReference type="Gene3D" id="3.40.1170.60">
    <property type="match status" value="1"/>
</dbReference>
<dbReference type="InterPro" id="IPR017961">
    <property type="entry name" value="DNA_pol_Y-fam_little_finger"/>
</dbReference>
<dbReference type="CDD" id="cd03586">
    <property type="entry name" value="PolY_Pol_IV_kappa"/>
    <property type="match status" value="1"/>
</dbReference>
<keyword evidence="2" id="KW-0515">Mutator protein</keyword>
<dbReference type="PROSITE" id="PS50173">
    <property type="entry name" value="UMUC"/>
    <property type="match status" value="1"/>
</dbReference>
<sequence length="417" mass="47785">MNKIIFHIDVNSAFLSWDAVDRLNHGEKIDLRKIPSIVGGNPINRHGIVLAKSIPAKKYGIKTAQTLVEAYRLCPNLVSVPPRYHIYTKASRAMMKLLREYSPNIEIYSIDECFLDYTNMKKLFASPIEAAYMIKKRLYDELGFTVNVGVSSNKILAKMASDFLKPDRVHTLFIDEIEEKMWPLDVSKLFMAGRSSVKKLRKYGINTIGELAKSDLSFLKHILKSHGELIYNFANGIDDSKVGDLKYSLIKSIGNSTTISYDVTSEEDAYKYLLSLSESVGMRLRAVEKRAKVVVITIKTNEFIVSQKQKKLFETIVSTNEIYREAKRLFDLLWDKKPIRLLGVRVVTTEKEPFKQLSFFENKKEIKLEKLDNTLDELREKYGKDIILRATFLRGKVKPITGGVSSEDDYPKMRSQL</sequence>
<dbReference type="InterPro" id="IPR050116">
    <property type="entry name" value="DNA_polymerase-Y"/>
</dbReference>
<comment type="similarity">
    <text evidence="1 2">Belongs to the DNA polymerase type-Y family.</text>
</comment>
<keyword evidence="2" id="KW-0548">Nucleotidyltransferase</keyword>
<evidence type="ECO:0000256" key="2">
    <source>
        <dbReference type="HAMAP-Rule" id="MF_01113"/>
    </source>
</evidence>
<dbReference type="GO" id="GO:0003684">
    <property type="term" value="F:damaged DNA binding"/>
    <property type="evidence" value="ECO:0007669"/>
    <property type="project" value="InterPro"/>
</dbReference>
<keyword evidence="2" id="KW-0234">DNA repair</keyword>
<dbReference type="SUPFAM" id="SSF100879">
    <property type="entry name" value="Lesion bypass DNA polymerase (Y-family), little finger domain"/>
    <property type="match status" value="1"/>
</dbReference>
<name>A0AAU9EIA4_9FIRM</name>
<reference evidence="4 5" key="1">
    <citation type="submission" date="2023-08" db="EMBL/GenBank/DDBJ databases">
        <title>Helicovermis profunda gen. nov., sp. nov., a novel mesophilic, fermentative bacterium within the Bacillota from a deep-sea hydrothermal vent chimney.</title>
        <authorList>
            <person name="Miyazaki U."/>
            <person name="Mizutani D."/>
            <person name="Hashimoto Y."/>
            <person name="Tame A."/>
            <person name="Sawayama S."/>
            <person name="Miyazaki J."/>
            <person name="Takai K."/>
            <person name="Nakagawa S."/>
        </authorList>
    </citation>
    <scope>NUCLEOTIDE SEQUENCE [LARGE SCALE GENOMIC DNA]</scope>
    <source>
        <strain evidence="4 5">S502</strain>
    </source>
</reference>
<dbReference type="InterPro" id="IPR043502">
    <property type="entry name" value="DNA/RNA_pol_sf"/>
</dbReference>
<dbReference type="GO" id="GO:0000287">
    <property type="term" value="F:magnesium ion binding"/>
    <property type="evidence" value="ECO:0007669"/>
    <property type="project" value="UniProtKB-UniRule"/>
</dbReference>
<keyword evidence="5" id="KW-1185">Reference proteome</keyword>
<gene>
    <name evidence="2" type="primary">dinB</name>
    <name evidence="4" type="ORF">HLPR_16140</name>
</gene>
<dbReference type="Pfam" id="PF11799">
    <property type="entry name" value="IMS_C"/>
    <property type="match status" value="1"/>
</dbReference>
<comment type="catalytic activity">
    <reaction evidence="2">
        <text>DNA(n) + a 2'-deoxyribonucleoside 5'-triphosphate = DNA(n+1) + diphosphate</text>
        <dbReference type="Rhea" id="RHEA:22508"/>
        <dbReference type="Rhea" id="RHEA-COMP:17339"/>
        <dbReference type="Rhea" id="RHEA-COMP:17340"/>
        <dbReference type="ChEBI" id="CHEBI:33019"/>
        <dbReference type="ChEBI" id="CHEBI:61560"/>
        <dbReference type="ChEBI" id="CHEBI:173112"/>
        <dbReference type="EC" id="2.7.7.7"/>
    </reaction>
</comment>
<dbReference type="GO" id="GO:0005829">
    <property type="term" value="C:cytosol"/>
    <property type="evidence" value="ECO:0007669"/>
    <property type="project" value="TreeGrafter"/>
</dbReference>
<keyword evidence="2" id="KW-0227">DNA damage</keyword>
<dbReference type="AlphaFoldDB" id="A0AAU9EIA4"/>
<dbReference type="PANTHER" id="PTHR11076">
    <property type="entry name" value="DNA REPAIR POLYMERASE UMUC / TRANSFERASE FAMILY MEMBER"/>
    <property type="match status" value="1"/>
</dbReference>
<dbReference type="GO" id="GO:0042276">
    <property type="term" value="P:error-prone translesion synthesis"/>
    <property type="evidence" value="ECO:0007669"/>
    <property type="project" value="TreeGrafter"/>
</dbReference>
<keyword evidence="2" id="KW-0963">Cytoplasm</keyword>
<comment type="cofactor">
    <cofactor evidence="2">
        <name>Mg(2+)</name>
        <dbReference type="ChEBI" id="CHEBI:18420"/>
    </cofactor>
    <text evidence="2">Binds 2 magnesium ions per subunit.</text>
</comment>
<organism evidence="4 5">
    <name type="scientific">Helicovermis profundi</name>
    <dbReference type="NCBI Taxonomy" id="3065157"/>
    <lineage>
        <taxon>Bacteria</taxon>
        <taxon>Bacillati</taxon>
        <taxon>Bacillota</taxon>
        <taxon>Clostridia</taxon>
        <taxon>Helicovermis</taxon>
    </lineage>
</organism>
<evidence type="ECO:0000313" key="5">
    <source>
        <dbReference type="Proteomes" id="UP001321786"/>
    </source>
</evidence>
<keyword evidence="2" id="KW-0460">Magnesium</keyword>
<feature type="active site" evidence="2">
    <location>
        <position position="112"/>
    </location>
</feature>
<dbReference type="InterPro" id="IPR022880">
    <property type="entry name" value="DNApol_IV"/>
</dbReference>
<protein>
    <recommendedName>
        <fullName evidence="2">DNA polymerase IV</fullName>
        <shortName evidence="2">Pol IV</shortName>
        <ecNumber evidence="2">2.7.7.7</ecNumber>
    </recommendedName>
</protein>
<dbReference type="InterPro" id="IPR001126">
    <property type="entry name" value="UmuC"/>
</dbReference>
<evidence type="ECO:0000259" key="3">
    <source>
        <dbReference type="PROSITE" id="PS50173"/>
    </source>
</evidence>
<keyword evidence="2" id="KW-0238">DNA-binding</keyword>
<keyword evidence="2" id="KW-0239">DNA-directed DNA polymerase</keyword>
<dbReference type="Pfam" id="PF00817">
    <property type="entry name" value="IMS"/>
    <property type="match status" value="1"/>
</dbReference>
<keyword evidence="2" id="KW-0479">Metal-binding</keyword>
<feature type="binding site" evidence="2">
    <location>
        <position position="111"/>
    </location>
    <ligand>
        <name>Mg(2+)</name>
        <dbReference type="ChEBI" id="CHEBI:18420"/>
    </ligand>
</feature>
<dbReference type="GO" id="GO:0003887">
    <property type="term" value="F:DNA-directed DNA polymerase activity"/>
    <property type="evidence" value="ECO:0007669"/>
    <property type="project" value="UniProtKB-UniRule"/>
</dbReference>
<dbReference type="HAMAP" id="MF_01113">
    <property type="entry name" value="DNApol_IV"/>
    <property type="match status" value="1"/>
</dbReference>
<dbReference type="InterPro" id="IPR043128">
    <property type="entry name" value="Rev_trsase/Diguanyl_cyclase"/>
</dbReference>
<dbReference type="Gene3D" id="3.30.1490.100">
    <property type="entry name" value="DNA polymerase, Y-family, little finger domain"/>
    <property type="match status" value="1"/>
</dbReference>
<comment type="function">
    <text evidence="2">Poorly processive, error-prone DNA polymerase involved in untargeted mutagenesis. Copies undamaged DNA at stalled replication forks, which arise in vivo from mismatched or misaligned primer ends. These misaligned primers can be extended by PolIV. Exhibits no 3'-5' exonuclease (proofreading) activity. May be involved in translesional synthesis, in conjunction with the beta clamp from PolIII.</text>
</comment>
<comment type="subcellular location">
    <subcellularLocation>
        <location evidence="2">Cytoplasm</location>
    </subcellularLocation>
</comment>
<dbReference type="RefSeq" id="WP_338534928.1">
    <property type="nucleotide sequence ID" value="NZ_AP028654.1"/>
</dbReference>
<dbReference type="InterPro" id="IPR036775">
    <property type="entry name" value="DNA_pol_Y-fam_lit_finger_sf"/>
</dbReference>
<dbReference type="Gene3D" id="3.30.70.270">
    <property type="match status" value="1"/>
</dbReference>
<accession>A0AAU9EIA4</accession>
<dbReference type="GO" id="GO:0009432">
    <property type="term" value="P:SOS response"/>
    <property type="evidence" value="ECO:0007669"/>
    <property type="project" value="TreeGrafter"/>
</dbReference>
<feature type="domain" description="UmuC" evidence="3">
    <location>
        <begin position="5"/>
        <end position="193"/>
    </location>
</feature>
<dbReference type="Gene3D" id="1.10.150.20">
    <property type="entry name" value="5' to 3' exonuclease, C-terminal subdomain"/>
    <property type="match status" value="1"/>
</dbReference>
<evidence type="ECO:0000256" key="1">
    <source>
        <dbReference type="ARBA" id="ARBA00010945"/>
    </source>
</evidence>
<proteinExistence type="inferred from homology"/>
<dbReference type="GO" id="GO:0006281">
    <property type="term" value="P:DNA repair"/>
    <property type="evidence" value="ECO:0007669"/>
    <property type="project" value="UniProtKB-UniRule"/>
</dbReference>
<dbReference type="SUPFAM" id="SSF56672">
    <property type="entry name" value="DNA/RNA polymerases"/>
    <property type="match status" value="1"/>
</dbReference>
<dbReference type="KEGG" id="hprf:HLPR_16140"/>
<dbReference type="EC" id="2.7.7.7" evidence="2"/>
<dbReference type="PANTHER" id="PTHR11076:SF33">
    <property type="entry name" value="DNA POLYMERASE KAPPA"/>
    <property type="match status" value="1"/>
</dbReference>
<dbReference type="Proteomes" id="UP001321786">
    <property type="component" value="Chromosome"/>
</dbReference>
<keyword evidence="2" id="KW-0808">Transferase</keyword>
<evidence type="ECO:0000313" key="4">
    <source>
        <dbReference type="EMBL" id="BEP29283.1"/>
    </source>
</evidence>
<dbReference type="GO" id="GO:0006261">
    <property type="term" value="P:DNA-templated DNA replication"/>
    <property type="evidence" value="ECO:0007669"/>
    <property type="project" value="UniProtKB-UniRule"/>
</dbReference>
<feature type="site" description="Substrate discrimination" evidence="2">
    <location>
        <position position="14"/>
    </location>
</feature>
<keyword evidence="2" id="KW-0235">DNA replication</keyword>
<dbReference type="EMBL" id="AP028654">
    <property type="protein sequence ID" value="BEP29283.1"/>
    <property type="molecule type" value="Genomic_DNA"/>
</dbReference>
<comment type="subunit">
    <text evidence="2">Monomer.</text>
</comment>